<evidence type="ECO:0000313" key="2">
    <source>
        <dbReference type="Proteomes" id="UP000664940"/>
    </source>
</evidence>
<comment type="caution">
    <text evidence="1">The sequence shown here is derived from an EMBL/GenBank/DDBJ whole genome shotgun (WGS) entry which is preliminary data.</text>
</comment>
<protein>
    <submittedName>
        <fullName evidence="1">Uncharacterized protein</fullName>
    </submittedName>
</protein>
<dbReference type="Proteomes" id="UP000664940">
    <property type="component" value="Unassembled WGS sequence"/>
</dbReference>
<dbReference type="AlphaFoldDB" id="A0A833ZAX8"/>
<sequence length="161" mass="17079">MLPSRGFPCALSSPLADPRLTFLSYRGTALGCGLPALMFAVQTWGYFHGLGFISCFHTLKGTSLPNASAGISPASPSHWAWAQPPPSPEMSPVPSLRHVHLCSWPPGRTQHLPQGVCVVGVLWTLTSGLLCPSQSCMALIEEMQPGLGFSLPGHLSICLST</sequence>
<reference evidence="1 2" key="1">
    <citation type="journal article" date="2020" name="Nature">
        <title>Six reference-quality genomes reveal evolution of bat adaptations.</title>
        <authorList>
            <person name="Jebb D."/>
            <person name="Huang Z."/>
            <person name="Pippel M."/>
            <person name="Hughes G.M."/>
            <person name="Lavrichenko K."/>
            <person name="Devanna P."/>
            <person name="Winkler S."/>
            <person name="Jermiin L.S."/>
            <person name="Skirmuntt E.C."/>
            <person name="Katzourakis A."/>
            <person name="Burkitt-Gray L."/>
            <person name="Ray D.A."/>
            <person name="Sullivan K.A.M."/>
            <person name="Roscito J.G."/>
            <person name="Kirilenko B.M."/>
            <person name="Davalos L.M."/>
            <person name="Corthals A.P."/>
            <person name="Power M.L."/>
            <person name="Jones G."/>
            <person name="Ransome R.D."/>
            <person name="Dechmann D.K.N."/>
            <person name="Locatelli A.G."/>
            <person name="Puechmaille S.J."/>
            <person name="Fedrigo O."/>
            <person name="Jarvis E.D."/>
            <person name="Hiller M."/>
            <person name="Vernes S.C."/>
            <person name="Myers E.W."/>
            <person name="Teeling E.C."/>
        </authorList>
    </citation>
    <scope>NUCLEOTIDE SEQUENCE [LARGE SCALE GENOMIC DNA]</scope>
    <source>
        <strain evidence="1">Bat1K_MPI-CBG_1</strain>
    </source>
</reference>
<gene>
    <name evidence="1" type="ORF">HJG60_008187</name>
</gene>
<organism evidence="1 2">
    <name type="scientific">Phyllostomus discolor</name>
    <name type="common">pale spear-nosed bat</name>
    <dbReference type="NCBI Taxonomy" id="89673"/>
    <lineage>
        <taxon>Eukaryota</taxon>
        <taxon>Metazoa</taxon>
        <taxon>Chordata</taxon>
        <taxon>Craniata</taxon>
        <taxon>Vertebrata</taxon>
        <taxon>Euteleostomi</taxon>
        <taxon>Mammalia</taxon>
        <taxon>Eutheria</taxon>
        <taxon>Laurasiatheria</taxon>
        <taxon>Chiroptera</taxon>
        <taxon>Yangochiroptera</taxon>
        <taxon>Phyllostomidae</taxon>
        <taxon>Phyllostominae</taxon>
        <taxon>Phyllostomus</taxon>
    </lineage>
</organism>
<evidence type="ECO:0000313" key="1">
    <source>
        <dbReference type="EMBL" id="KAF6088340.1"/>
    </source>
</evidence>
<dbReference type="EMBL" id="JABVXQ010000010">
    <property type="protein sequence ID" value="KAF6088340.1"/>
    <property type="molecule type" value="Genomic_DNA"/>
</dbReference>
<accession>A0A833ZAX8</accession>
<name>A0A833ZAX8_9CHIR</name>
<proteinExistence type="predicted"/>